<dbReference type="InterPro" id="IPR018247">
    <property type="entry name" value="EF_Hand_1_Ca_BS"/>
</dbReference>
<dbReference type="OrthoDB" id="10263155at2759"/>
<evidence type="ECO:0000313" key="4">
    <source>
        <dbReference type="Proteomes" id="UP000007800"/>
    </source>
</evidence>
<dbReference type="Proteomes" id="UP000007800">
    <property type="component" value="Unassembled WGS sequence"/>
</dbReference>
<feature type="domain" description="EF-hand" evidence="2">
    <location>
        <begin position="78"/>
        <end position="113"/>
    </location>
</feature>
<organism evidence="4">
    <name type="scientific">Perkinsus marinus (strain ATCC 50983 / TXsc)</name>
    <dbReference type="NCBI Taxonomy" id="423536"/>
    <lineage>
        <taxon>Eukaryota</taxon>
        <taxon>Sar</taxon>
        <taxon>Alveolata</taxon>
        <taxon>Perkinsozoa</taxon>
        <taxon>Perkinsea</taxon>
        <taxon>Perkinsida</taxon>
        <taxon>Perkinsidae</taxon>
        <taxon>Perkinsus</taxon>
    </lineage>
</organism>
<evidence type="ECO:0000256" key="1">
    <source>
        <dbReference type="ARBA" id="ARBA00022837"/>
    </source>
</evidence>
<evidence type="ECO:0000313" key="3">
    <source>
        <dbReference type="EMBL" id="EER20208.1"/>
    </source>
</evidence>
<sequence length="143" mass="16655">MCRSEPINIIHSQIIHDVADDDFVIEDPYQDIEAKEIDVMRWVNLRLTLIRYKVYVDKIQSMSIMNLRLTLIRYKGSESEDHIAAGFKSFDANKDGGIDPQEVRAIYRGLMDQADLFKFYAEADKNEDGLIDIDEYRAYIKSL</sequence>
<protein>
    <submittedName>
        <fullName evidence="3">Troponin C, skeletal muscle, putative</fullName>
    </submittedName>
</protein>
<accession>C5K5Q1</accession>
<dbReference type="Pfam" id="PF13499">
    <property type="entry name" value="EF-hand_7"/>
    <property type="match status" value="1"/>
</dbReference>
<gene>
    <name evidence="3" type="ORF">Pmar_PMAR015207</name>
</gene>
<evidence type="ECO:0000259" key="2">
    <source>
        <dbReference type="PROSITE" id="PS50222"/>
    </source>
</evidence>
<dbReference type="PROSITE" id="PS50222">
    <property type="entry name" value="EF_HAND_2"/>
    <property type="match status" value="2"/>
</dbReference>
<dbReference type="InterPro" id="IPR011992">
    <property type="entry name" value="EF-hand-dom_pair"/>
</dbReference>
<keyword evidence="4" id="KW-1185">Reference proteome</keyword>
<dbReference type="InParanoid" id="C5K5Q1"/>
<dbReference type="InterPro" id="IPR002048">
    <property type="entry name" value="EF_hand_dom"/>
</dbReference>
<dbReference type="AlphaFoldDB" id="C5K5Q1"/>
<feature type="domain" description="EF-hand" evidence="2">
    <location>
        <begin position="114"/>
        <end position="143"/>
    </location>
</feature>
<dbReference type="PROSITE" id="PS00018">
    <property type="entry name" value="EF_HAND_1"/>
    <property type="match status" value="1"/>
</dbReference>
<dbReference type="EMBL" id="GG670703">
    <property type="protein sequence ID" value="EER20208.1"/>
    <property type="molecule type" value="Genomic_DNA"/>
</dbReference>
<dbReference type="RefSeq" id="XP_002788412.1">
    <property type="nucleotide sequence ID" value="XM_002788366.1"/>
</dbReference>
<reference evidence="3 4" key="1">
    <citation type="submission" date="2008-07" db="EMBL/GenBank/DDBJ databases">
        <authorList>
            <person name="El-Sayed N."/>
            <person name="Caler E."/>
            <person name="Inman J."/>
            <person name="Amedeo P."/>
            <person name="Hass B."/>
            <person name="Wortman J."/>
        </authorList>
    </citation>
    <scope>NUCLEOTIDE SEQUENCE [LARGE SCALE GENOMIC DNA]</scope>
    <source>
        <strain evidence="4">ATCC 50983 / TXsc</strain>
    </source>
</reference>
<dbReference type="GO" id="GO:0005509">
    <property type="term" value="F:calcium ion binding"/>
    <property type="evidence" value="ECO:0007669"/>
    <property type="project" value="InterPro"/>
</dbReference>
<dbReference type="Gene3D" id="1.10.238.10">
    <property type="entry name" value="EF-hand"/>
    <property type="match status" value="1"/>
</dbReference>
<dbReference type="SUPFAM" id="SSF47473">
    <property type="entry name" value="EF-hand"/>
    <property type="match status" value="1"/>
</dbReference>
<name>C5K5Q1_PERM5</name>
<keyword evidence="1" id="KW-0106">Calcium</keyword>
<dbReference type="SMART" id="SM00054">
    <property type="entry name" value="EFh"/>
    <property type="match status" value="2"/>
</dbReference>
<proteinExistence type="predicted"/>
<dbReference type="GeneID" id="9053726"/>